<dbReference type="GO" id="GO:0003755">
    <property type="term" value="F:peptidyl-prolyl cis-trans isomerase activity"/>
    <property type="evidence" value="ECO:0007669"/>
    <property type="project" value="InterPro"/>
</dbReference>
<dbReference type="Gene3D" id="2.40.100.10">
    <property type="entry name" value="Cyclophilin-like"/>
    <property type="match status" value="1"/>
</dbReference>
<dbReference type="PANTHER" id="PTHR45625:SF3">
    <property type="entry name" value="PEPTIDYL-PROLYL CIS-TRANS ISOMERASE B-RELATED"/>
    <property type="match status" value="1"/>
</dbReference>
<dbReference type="CDD" id="cd00317">
    <property type="entry name" value="cyclophilin"/>
    <property type="match status" value="1"/>
</dbReference>
<accession>A0A6J6TNR0</accession>
<evidence type="ECO:0000259" key="3">
    <source>
        <dbReference type="PROSITE" id="PS50072"/>
    </source>
</evidence>
<dbReference type="PROSITE" id="PS50072">
    <property type="entry name" value="CSA_PPIASE_2"/>
    <property type="match status" value="1"/>
</dbReference>
<feature type="compositionally biased region" description="Basic and acidic residues" evidence="1">
    <location>
        <begin position="1"/>
        <end position="20"/>
    </location>
</feature>
<feature type="domain" description="PPIase cyclophilin-type" evidence="3">
    <location>
        <begin position="125"/>
        <end position="270"/>
    </location>
</feature>
<dbReference type="Pfam" id="PF00160">
    <property type="entry name" value="Pro_isomerase"/>
    <property type="match status" value="1"/>
</dbReference>
<sequence length="273" mass="28820">MGTDKRNRQKENRLARRNEVAQKTQRQILRRRITRIALFIGAIVGVVLLFNLTGNKDEAQTPTSDSVVSAESTVATVSGGPFVYGEGECAPADGSGSQIQEFTSAPKLCIDLTKTYTAVVSTSKGDFTVVLDAAKAPGTVNNFVNLARSKYFDGTVCHRAIPTFMVQCGDPTATGSGGPGYEIADELPSAGEYKLGSLAMANSGPNTNGSQFFVITGEQGVSLSPNYTLFGQVTKGLDTTVSALDKAGNDDPASNGVPPKEELRITKVTISEN</sequence>
<feature type="transmembrane region" description="Helical" evidence="2">
    <location>
        <begin position="33"/>
        <end position="52"/>
    </location>
</feature>
<keyword evidence="2" id="KW-0472">Membrane</keyword>
<keyword evidence="2" id="KW-1133">Transmembrane helix</keyword>
<dbReference type="InterPro" id="IPR002130">
    <property type="entry name" value="Cyclophilin-type_PPIase_dom"/>
</dbReference>
<dbReference type="AlphaFoldDB" id="A0A6J6TNR0"/>
<keyword evidence="2" id="KW-0812">Transmembrane</keyword>
<reference evidence="4" key="1">
    <citation type="submission" date="2020-05" db="EMBL/GenBank/DDBJ databases">
        <authorList>
            <person name="Chiriac C."/>
            <person name="Salcher M."/>
            <person name="Ghai R."/>
            <person name="Kavagutti S V."/>
        </authorList>
    </citation>
    <scope>NUCLEOTIDE SEQUENCE</scope>
</reference>
<dbReference type="EMBL" id="CAEZZK010000002">
    <property type="protein sequence ID" value="CAB4748465.1"/>
    <property type="molecule type" value="Genomic_DNA"/>
</dbReference>
<evidence type="ECO:0000313" key="4">
    <source>
        <dbReference type="EMBL" id="CAB4748465.1"/>
    </source>
</evidence>
<evidence type="ECO:0000256" key="1">
    <source>
        <dbReference type="SAM" id="MobiDB-lite"/>
    </source>
</evidence>
<dbReference type="InterPro" id="IPR029000">
    <property type="entry name" value="Cyclophilin-like_dom_sf"/>
</dbReference>
<protein>
    <submittedName>
        <fullName evidence="4">Unannotated protein</fullName>
    </submittedName>
</protein>
<name>A0A6J6TNR0_9ZZZZ</name>
<proteinExistence type="predicted"/>
<dbReference type="PANTHER" id="PTHR45625">
    <property type="entry name" value="PEPTIDYL-PROLYL CIS-TRANS ISOMERASE-RELATED"/>
    <property type="match status" value="1"/>
</dbReference>
<gene>
    <name evidence="4" type="ORF">UFOPK2855_00018</name>
</gene>
<dbReference type="SUPFAM" id="SSF50891">
    <property type="entry name" value="Cyclophilin-like"/>
    <property type="match status" value="1"/>
</dbReference>
<dbReference type="InterPro" id="IPR044666">
    <property type="entry name" value="Cyclophilin_A-like"/>
</dbReference>
<feature type="region of interest" description="Disordered" evidence="1">
    <location>
        <begin position="1"/>
        <end position="21"/>
    </location>
</feature>
<organism evidence="4">
    <name type="scientific">freshwater metagenome</name>
    <dbReference type="NCBI Taxonomy" id="449393"/>
    <lineage>
        <taxon>unclassified sequences</taxon>
        <taxon>metagenomes</taxon>
        <taxon>ecological metagenomes</taxon>
    </lineage>
</organism>
<evidence type="ECO:0000256" key="2">
    <source>
        <dbReference type="SAM" id="Phobius"/>
    </source>
</evidence>
<dbReference type="PRINTS" id="PR00153">
    <property type="entry name" value="CSAPPISMRASE"/>
</dbReference>